<proteinExistence type="predicted"/>
<evidence type="ECO:0000313" key="1">
    <source>
        <dbReference type="EMBL" id="QCB65095.1"/>
    </source>
</evidence>
<dbReference type="Proteomes" id="UP000502003">
    <property type="component" value="Segment"/>
</dbReference>
<accession>A0A4D6FT82</accession>
<dbReference type="EMBL" id="MK359255">
    <property type="protein sequence ID" value="QCB65095.1"/>
    <property type="molecule type" value="Genomic_RNA"/>
</dbReference>
<name>A0A4D6FT82_9GAMC</name>
<organism evidence="1 2">
    <name type="scientific">Canada goose coronavirus</name>
    <dbReference type="NCBI Taxonomy" id="2569586"/>
    <lineage>
        <taxon>Viruses</taxon>
        <taxon>Riboviria</taxon>
        <taxon>Orthornavirae</taxon>
        <taxon>Pisuviricota</taxon>
        <taxon>Pisoniviricetes</taxon>
        <taxon>Nidovirales</taxon>
        <taxon>Cornidovirineae</taxon>
        <taxon>Coronaviridae</taxon>
        <taxon>Orthocoronavirinae</taxon>
        <taxon>Gammacoronavirus</taxon>
    </lineage>
</organism>
<dbReference type="KEGG" id="vg:54124786"/>
<keyword evidence="2" id="KW-1185">Reference proteome</keyword>
<dbReference type="RefSeq" id="YP_009755904.1">
    <property type="nucleotide sequence ID" value="NC_046965.1"/>
</dbReference>
<sequence length="92" mass="10354">MCKCANFIQNILYRNTIAYSSRAIVVSREVNPLCFGVTLQNGIYCNPSLIAFLPNTIRVNSVTYFIQGEQVLYNGRNLLTRDFVIEKASTAV</sequence>
<evidence type="ECO:0000313" key="2">
    <source>
        <dbReference type="Proteomes" id="UP000502003"/>
    </source>
</evidence>
<protein>
    <submittedName>
        <fullName evidence="1">ORF7a</fullName>
    </submittedName>
</protein>
<dbReference type="GeneID" id="54124786"/>
<reference evidence="1 2" key="1">
    <citation type="journal article" date="2019" name="Sci. Rep.">
        <title>Genome Organization of Canada Goose Coronavirus, A Novel Species Identified in a Mass Die-off of Canada Geese.</title>
        <authorList>
            <person name="Papineau A."/>
            <person name="Berhane Y."/>
            <person name="Wylie T.N."/>
            <person name="Wylie K.M."/>
            <person name="Sharpe S."/>
            <person name="Lung O."/>
        </authorList>
    </citation>
    <scope>NUCLEOTIDE SEQUENCE [LARGE SCALE GENOMIC DNA]</scope>
    <source>
        <strain evidence="1 2">Cambridge_Bay_2017</strain>
    </source>
</reference>